<keyword evidence="5" id="KW-1185">Reference proteome</keyword>
<dbReference type="SUPFAM" id="SSF54427">
    <property type="entry name" value="NTF2-like"/>
    <property type="match status" value="1"/>
</dbReference>
<sequence length="129" mass="14473">MNQKLELLKAYTQAWNDHDVDAIMSMMTNDCVFYAIAGNEVVGTTHQGHEKVRVAFESAWKNFPDAAWLDGDFYMLDANHAVSTSRFKGTDLNGGKHEALMVDLFTFEGDKIAIKNAFRKNRPPVTSGE</sequence>
<dbReference type="Proteomes" id="UP000245216">
    <property type="component" value="Unassembled WGS sequence"/>
</dbReference>
<evidence type="ECO:0000313" key="5">
    <source>
        <dbReference type="Proteomes" id="UP001211866"/>
    </source>
</evidence>
<proteinExistence type="predicted"/>
<name>A0A2U2BPJ9_ALCFA</name>
<evidence type="ECO:0000313" key="2">
    <source>
        <dbReference type="EMBL" id="PWE15928.1"/>
    </source>
</evidence>
<dbReference type="InterPro" id="IPR032710">
    <property type="entry name" value="NTF2-like_dom_sf"/>
</dbReference>
<dbReference type="AlphaFoldDB" id="A0A2U2BPJ9"/>
<dbReference type="Gene3D" id="3.10.450.50">
    <property type="match status" value="1"/>
</dbReference>
<evidence type="ECO:0000313" key="4">
    <source>
        <dbReference type="Proteomes" id="UP000245216"/>
    </source>
</evidence>
<dbReference type="GeneID" id="96869208"/>
<reference evidence="2 4" key="2">
    <citation type="submission" date="2018-05" db="EMBL/GenBank/DDBJ databases">
        <authorList>
            <person name="Lanie J.A."/>
            <person name="Ng W.-L."/>
            <person name="Kazmierczak K.M."/>
            <person name="Andrzejewski T.M."/>
            <person name="Davidsen T.M."/>
            <person name="Wayne K.J."/>
            <person name="Tettelin H."/>
            <person name="Glass J.I."/>
            <person name="Rusch D."/>
            <person name="Podicherti R."/>
            <person name="Tsui H.-C.T."/>
            <person name="Winkler M.E."/>
        </authorList>
    </citation>
    <scope>NUCLEOTIDE SEQUENCE [LARGE SCALE GENOMIC DNA]</scope>
    <source>
        <strain evidence="2 4">YBY</strain>
    </source>
</reference>
<reference evidence="2 4" key="1">
    <citation type="submission" date="2018-05" db="EMBL/GenBank/DDBJ databases">
        <title>Genome Sequence of an Efficient Indole-Degrading Bacterium, Alcaligenes sp.YBY.</title>
        <authorList>
            <person name="Yang B."/>
        </authorList>
    </citation>
    <scope>NUCLEOTIDE SEQUENCE [LARGE SCALE GENOMIC DNA]</scope>
    <source>
        <strain evidence="2 4">YBY</strain>
    </source>
</reference>
<protein>
    <submittedName>
        <fullName evidence="2">Nuclear transport factor 2 family protein</fullName>
    </submittedName>
</protein>
<dbReference type="RefSeq" id="WP_045929964.1">
    <property type="nucleotide sequence ID" value="NZ_CP013119.1"/>
</dbReference>
<organism evidence="2 4">
    <name type="scientific">Alcaligenes faecalis</name>
    <dbReference type="NCBI Taxonomy" id="511"/>
    <lineage>
        <taxon>Bacteria</taxon>
        <taxon>Pseudomonadati</taxon>
        <taxon>Pseudomonadota</taxon>
        <taxon>Betaproteobacteria</taxon>
        <taxon>Burkholderiales</taxon>
        <taxon>Alcaligenaceae</taxon>
        <taxon>Alcaligenes</taxon>
    </lineage>
</organism>
<gene>
    <name evidence="2" type="ORF">DF183_04155</name>
    <name evidence="3" type="ORF">M2J83_12110</name>
</gene>
<dbReference type="InterPro" id="IPR037401">
    <property type="entry name" value="SnoaL-like"/>
</dbReference>
<dbReference type="EMBL" id="QEXO01000001">
    <property type="protein sequence ID" value="PWE15928.1"/>
    <property type="molecule type" value="Genomic_DNA"/>
</dbReference>
<dbReference type="KEGG" id="afa:UZ73_00915"/>
<dbReference type="STRING" id="511.UZ73_00915"/>
<evidence type="ECO:0000313" key="3">
    <source>
        <dbReference type="EMBL" id="WBM36561.1"/>
    </source>
</evidence>
<evidence type="ECO:0000259" key="1">
    <source>
        <dbReference type="Pfam" id="PF12680"/>
    </source>
</evidence>
<reference evidence="3 5" key="3">
    <citation type="submission" date="2022-05" db="EMBL/GenBank/DDBJ databases">
        <title>Complete sequence of strain NY11312.</title>
        <authorList>
            <person name="Zhou D."/>
        </authorList>
    </citation>
    <scope>NUCLEOTIDE SEQUENCE [LARGE SCALE GENOMIC DNA]</scope>
    <source>
        <strain evidence="3 5">NY11312</strain>
    </source>
</reference>
<dbReference type="Pfam" id="PF12680">
    <property type="entry name" value="SnoaL_2"/>
    <property type="match status" value="1"/>
</dbReference>
<accession>A0A2U2BPJ9</accession>
<feature type="domain" description="SnoaL-like" evidence="1">
    <location>
        <begin position="9"/>
        <end position="113"/>
    </location>
</feature>
<dbReference type="Proteomes" id="UP001211866">
    <property type="component" value="Chromosome"/>
</dbReference>
<dbReference type="EMBL" id="CP096916">
    <property type="protein sequence ID" value="WBM36561.1"/>
    <property type="molecule type" value="Genomic_DNA"/>
</dbReference>